<dbReference type="PATRIC" id="fig|754476.3.peg.1689"/>
<dbReference type="STRING" id="754476.Q7A_1710"/>
<dbReference type="Proteomes" id="UP000009144">
    <property type="component" value="Chromosome"/>
</dbReference>
<reference evidence="8 9" key="1">
    <citation type="journal article" date="2012" name="J. Bacteriol.">
        <title>Complete genome sequences of Methylophaga sp. strain JAM1 and Methylophaga sp. strain JAM7.</title>
        <authorList>
            <person name="Villeneuve C."/>
            <person name="Martineau C."/>
            <person name="Mauffrey F."/>
            <person name="Villemur R."/>
        </authorList>
    </citation>
    <scope>NUCLEOTIDE SEQUENCE [LARGE SCALE GENOMIC DNA]</scope>
    <source>
        <strain evidence="8 9">JAM1</strain>
    </source>
</reference>
<evidence type="ECO:0000313" key="9">
    <source>
        <dbReference type="Proteomes" id="UP000009144"/>
    </source>
</evidence>
<dbReference type="EMBL" id="CP003390">
    <property type="protein sequence ID" value="AFI84532.1"/>
    <property type="molecule type" value="Genomic_DNA"/>
</dbReference>
<keyword evidence="2 7" id="KW-0813">Transport</keyword>
<evidence type="ECO:0000256" key="6">
    <source>
        <dbReference type="ARBA" id="ARBA00023237"/>
    </source>
</evidence>
<evidence type="ECO:0000256" key="2">
    <source>
        <dbReference type="ARBA" id="ARBA00022448"/>
    </source>
</evidence>
<keyword evidence="4 7" id="KW-0812">Transmembrane</keyword>
<dbReference type="PROSITE" id="PS52016">
    <property type="entry name" value="TONB_DEPENDENT_REC_3"/>
    <property type="match status" value="1"/>
</dbReference>
<protein>
    <submittedName>
        <fullName evidence="8">TonB-dependent receptor</fullName>
    </submittedName>
</protein>
<evidence type="ECO:0000313" key="8">
    <source>
        <dbReference type="EMBL" id="AFI84532.1"/>
    </source>
</evidence>
<evidence type="ECO:0000256" key="7">
    <source>
        <dbReference type="PROSITE-ProRule" id="PRU01360"/>
    </source>
</evidence>
<dbReference type="AlphaFoldDB" id="I1XJG3"/>
<dbReference type="InterPro" id="IPR036942">
    <property type="entry name" value="Beta-barrel_TonB_sf"/>
</dbReference>
<evidence type="ECO:0000256" key="3">
    <source>
        <dbReference type="ARBA" id="ARBA00022452"/>
    </source>
</evidence>
<dbReference type="HOGENOM" id="CLU_2585650_0_0_6"/>
<dbReference type="KEGG" id="mej:Q7A_1710"/>
<keyword evidence="6 7" id="KW-0998">Cell outer membrane</keyword>
<comment type="similarity">
    <text evidence="7">Belongs to the TonB-dependent receptor family.</text>
</comment>
<gene>
    <name evidence="8" type="ordered locus">Q7A_1710</name>
</gene>
<dbReference type="SUPFAM" id="SSF56935">
    <property type="entry name" value="Porins"/>
    <property type="match status" value="1"/>
</dbReference>
<evidence type="ECO:0000256" key="1">
    <source>
        <dbReference type="ARBA" id="ARBA00004571"/>
    </source>
</evidence>
<name>I1XJG3_METNJ</name>
<dbReference type="InterPro" id="IPR039426">
    <property type="entry name" value="TonB-dep_rcpt-like"/>
</dbReference>
<comment type="subcellular location">
    <subcellularLocation>
        <location evidence="1 7">Cell outer membrane</location>
        <topology evidence="1 7">Multi-pass membrane protein</topology>
    </subcellularLocation>
</comment>
<proteinExistence type="inferred from homology"/>
<keyword evidence="5 7" id="KW-0472">Membrane</keyword>
<accession>I1XJG3</accession>
<sequence length="80" mass="8861">MRSSGYINEANAGGKFGQYNLVNASLDYETSWGNINFQINNLMNEYYEYVYDFGNAGDPVDTIHSPGDGINASVSVAYKF</sequence>
<reference evidence="8 9" key="2">
    <citation type="journal article" date="2013" name="Int. J. Syst. Evol. Microbiol.">
        <title>Methylophaga nitratireducenticrescens sp. nov. and Methylophaga frappieri sp. nov., isolated from the biofilm of the methanol-fed denitrification system treating the seawater at the Montreal Biodome.</title>
        <authorList>
            <person name="Villeneuve C."/>
            <person name="Martineau C."/>
            <person name="Mauffrey F."/>
            <person name="Villemur R."/>
        </authorList>
    </citation>
    <scope>NUCLEOTIDE SEQUENCE [LARGE SCALE GENOMIC DNA]</scope>
    <source>
        <strain evidence="8 9">JAM1</strain>
    </source>
</reference>
<organism evidence="8 9">
    <name type="scientific">Methylophaga nitratireducenticrescens</name>
    <dbReference type="NCBI Taxonomy" id="754476"/>
    <lineage>
        <taxon>Bacteria</taxon>
        <taxon>Pseudomonadati</taxon>
        <taxon>Pseudomonadota</taxon>
        <taxon>Gammaproteobacteria</taxon>
        <taxon>Thiotrichales</taxon>
        <taxon>Piscirickettsiaceae</taxon>
        <taxon>Methylophaga</taxon>
    </lineage>
</organism>
<keyword evidence="8" id="KW-0675">Receptor</keyword>
<evidence type="ECO:0000256" key="4">
    <source>
        <dbReference type="ARBA" id="ARBA00022692"/>
    </source>
</evidence>
<keyword evidence="3 7" id="KW-1134">Transmembrane beta strand</keyword>
<dbReference type="GO" id="GO:0009279">
    <property type="term" value="C:cell outer membrane"/>
    <property type="evidence" value="ECO:0007669"/>
    <property type="project" value="UniProtKB-SubCell"/>
</dbReference>
<dbReference type="Gene3D" id="2.40.170.20">
    <property type="entry name" value="TonB-dependent receptor, beta-barrel domain"/>
    <property type="match status" value="1"/>
</dbReference>
<keyword evidence="9" id="KW-1185">Reference proteome</keyword>
<evidence type="ECO:0000256" key="5">
    <source>
        <dbReference type="ARBA" id="ARBA00023136"/>
    </source>
</evidence>